<protein>
    <submittedName>
        <fullName evidence="1">Uncharacterized protein</fullName>
    </submittedName>
</protein>
<proteinExistence type="predicted"/>
<evidence type="ECO:0000313" key="2">
    <source>
        <dbReference type="Proteomes" id="UP000183507"/>
    </source>
</evidence>
<dbReference type="Proteomes" id="UP000183507">
    <property type="component" value="Unassembled WGS sequence"/>
</dbReference>
<sequence>MEERKHQINNDFLIKNKKSFFPQGINANKQMQEALQKIAELSTHLLESINVSLRPVIDIDWEEFERKEKKSAESLGRRGWTLPMNMTPGETIGISEIKGQDELDSTFLSFYSKEEEFQFIKTQILEHELTKEWGVLLTQCFESYENGNYLIVIPNLFIIIENISHILISPRYQKYLNPNQKRKPPLRDQYKKVKKEVETDRTYIICYISVAEYLNCVFKSGNFDKRPARLPIINRDWVLHGRDYPCNWKQVDALRLFNALSTIIELDFLLEDLEKEEAEVETIK</sequence>
<reference evidence="2" key="1">
    <citation type="submission" date="2016-10" db="EMBL/GenBank/DDBJ databases">
        <authorList>
            <person name="Varghese N."/>
        </authorList>
    </citation>
    <scope>NUCLEOTIDE SEQUENCE [LARGE SCALE GENOMIC DNA]</scope>
    <source>
        <strain evidence="2">KPR-7A</strain>
    </source>
</reference>
<accession>A0A1G6VBC0</accession>
<dbReference type="EMBL" id="FMZR01000006">
    <property type="protein sequence ID" value="SDD50791.1"/>
    <property type="molecule type" value="Genomic_DNA"/>
</dbReference>
<dbReference type="AlphaFoldDB" id="A0A1G6VBC0"/>
<organism evidence="1 2">
    <name type="scientific">Bacillus wiedmannii</name>
    <dbReference type="NCBI Taxonomy" id="1890302"/>
    <lineage>
        <taxon>Bacteria</taxon>
        <taxon>Bacillati</taxon>
        <taxon>Bacillota</taxon>
        <taxon>Bacilli</taxon>
        <taxon>Bacillales</taxon>
        <taxon>Bacillaceae</taxon>
        <taxon>Bacillus</taxon>
        <taxon>Bacillus cereus group</taxon>
    </lineage>
</organism>
<name>A0A1G6VBC0_9BACI</name>
<dbReference type="RefSeq" id="WP_074651316.1">
    <property type="nucleotide sequence ID" value="NZ_FMZR01000006.1"/>
</dbReference>
<gene>
    <name evidence="1" type="ORF">SAMN04487767_106270</name>
</gene>
<evidence type="ECO:0000313" key="1">
    <source>
        <dbReference type="EMBL" id="SDD50791.1"/>
    </source>
</evidence>